<feature type="chain" id="PRO_5020527140" description="DUF4468 domain-containing protein" evidence="1">
    <location>
        <begin position="20"/>
        <end position="175"/>
    </location>
</feature>
<reference evidence="2 3" key="1">
    <citation type="submission" date="2019-02" db="EMBL/GenBank/DDBJ databases">
        <title>Genomic Encyclopedia of Type Strains, Phase IV (KMG-IV): sequencing the most valuable type-strain genomes for metagenomic binning, comparative biology and taxonomic classification.</title>
        <authorList>
            <person name="Goeker M."/>
        </authorList>
    </citation>
    <scope>NUCLEOTIDE SEQUENCE [LARGE SCALE GENOMIC DNA]</scope>
    <source>
        <strain evidence="2 3">DSM 28825</strain>
    </source>
</reference>
<dbReference type="OrthoDB" id="1117921at2"/>
<dbReference type="Proteomes" id="UP000293562">
    <property type="component" value="Unassembled WGS sequence"/>
</dbReference>
<evidence type="ECO:0008006" key="4">
    <source>
        <dbReference type="Google" id="ProtNLM"/>
    </source>
</evidence>
<dbReference type="EMBL" id="SHKN01000001">
    <property type="protein sequence ID" value="RZT96579.1"/>
    <property type="molecule type" value="Genomic_DNA"/>
</dbReference>
<dbReference type="RefSeq" id="WP_130306520.1">
    <property type="nucleotide sequence ID" value="NZ_SHKN01000001.1"/>
</dbReference>
<name>A0A4Q7VK78_9BACT</name>
<comment type="caution">
    <text evidence="2">The sequence shown here is derived from an EMBL/GenBank/DDBJ whole genome shotgun (WGS) entry which is preliminary data.</text>
</comment>
<evidence type="ECO:0000313" key="3">
    <source>
        <dbReference type="Proteomes" id="UP000293562"/>
    </source>
</evidence>
<protein>
    <recommendedName>
        <fullName evidence="4">DUF4468 domain-containing protein</fullName>
    </recommendedName>
</protein>
<gene>
    <name evidence="2" type="ORF">EV201_1217</name>
</gene>
<keyword evidence="1" id="KW-0732">Signal</keyword>
<evidence type="ECO:0000313" key="2">
    <source>
        <dbReference type="EMBL" id="RZT96579.1"/>
    </source>
</evidence>
<accession>A0A4Q7VK78</accession>
<sequence length="175" mass="20398">MRVFMIIPILILCQFSIWAQNKNSIKSNIDSNGELQVELQLNQQEFQFDQYQNWIKSVDHFVSGEIVQVNSEKFVYKGKTLIYLSEKPSTFQTELLFTLSITQNQKGTKLILNDIHYKSLPEYGKQGTPAIQTNCQDWFARKKLYKKSGKMRTLNQNLMKNSTQFAEKLILSCLD</sequence>
<keyword evidence="3" id="KW-1185">Reference proteome</keyword>
<proteinExistence type="predicted"/>
<dbReference type="Gene3D" id="3.30.530.80">
    <property type="match status" value="1"/>
</dbReference>
<organism evidence="2 3">
    <name type="scientific">Ancylomarina subtilis</name>
    <dbReference type="NCBI Taxonomy" id="1639035"/>
    <lineage>
        <taxon>Bacteria</taxon>
        <taxon>Pseudomonadati</taxon>
        <taxon>Bacteroidota</taxon>
        <taxon>Bacteroidia</taxon>
        <taxon>Marinilabiliales</taxon>
        <taxon>Marinifilaceae</taxon>
        <taxon>Ancylomarina</taxon>
    </lineage>
</organism>
<evidence type="ECO:0000256" key="1">
    <source>
        <dbReference type="SAM" id="SignalP"/>
    </source>
</evidence>
<feature type="signal peptide" evidence="1">
    <location>
        <begin position="1"/>
        <end position="19"/>
    </location>
</feature>
<dbReference type="AlphaFoldDB" id="A0A4Q7VK78"/>